<gene>
    <name evidence="2" type="ORF">BLL52_3031</name>
</gene>
<dbReference type="AlphaFoldDB" id="A0A1Q8YFH0"/>
<name>A0A1Q8YFH0_9BURK</name>
<protein>
    <submittedName>
        <fullName evidence="2">Putative transmembrane protein</fullName>
    </submittedName>
</protein>
<keyword evidence="1 2" id="KW-0812">Transmembrane</keyword>
<accession>A0A1Q8YFH0</accession>
<sequence>MRNLYLTYAEKTQLYLIIFACFSIALSTAFMSISMGLFVIAWVLSD</sequence>
<keyword evidence="3" id="KW-1185">Reference proteome</keyword>
<evidence type="ECO:0000313" key="2">
    <source>
        <dbReference type="EMBL" id="OLP06791.1"/>
    </source>
</evidence>
<organism evidence="2 3">
    <name type="scientific">Rhodoferax antarcticus ANT.BR</name>
    <dbReference type="NCBI Taxonomy" id="1111071"/>
    <lineage>
        <taxon>Bacteria</taxon>
        <taxon>Pseudomonadati</taxon>
        <taxon>Pseudomonadota</taxon>
        <taxon>Betaproteobacteria</taxon>
        <taxon>Burkholderiales</taxon>
        <taxon>Comamonadaceae</taxon>
        <taxon>Rhodoferax</taxon>
    </lineage>
</organism>
<evidence type="ECO:0000256" key="1">
    <source>
        <dbReference type="SAM" id="Phobius"/>
    </source>
</evidence>
<comment type="caution">
    <text evidence="2">The sequence shown here is derived from an EMBL/GenBank/DDBJ whole genome shotgun (WGS) entry which is preliminary data.</text>
</comment>
<dbReference type="Proteomes" id="UP000185911">
    <property type="component" value="Unassembled WGS sequence"/>
</dbReference>
<proteinExistence type="predicted"/>
<evidence type="ECO:0000313" key="3">
    <source>
        <dbReference type="Proteomes" id="UP000185911"/>
    </source>
</evidence>
<feature type="transmembrane region" description="Helical" evidence="1">
    <location>
        <begin position="12"/>
        <end position="44"/>
    </location>
</feature>
<reference evidence="2 3" key="1">
    <citation type="submission" date="2017-01" db="EMBL/GenBank/DDBJ databases">
        <title>Genome sequence of Rhodoferax antarcticus ANT.BR, a psychrophilic purple nonsulfur bacterium from an Antarctic microbial mat.</title>
        <authorList>
            <person name="Baker J."/>
            <person name="Riester C."/>
            <person name="Skinner B."/>
            <person name="Newell A."/>
            <person name="Swingley W."/>
            <person name="Madigan M."/>
            <person name="Jung D."/>
            <person name="Asao M."/>
            <person name="Chen M."/>
            <person name="Loughlin P."/>
            <person name="Pan H."/>
            <person name="Lin S."/>
            <person name="Li N."/>
            <person name="Shaw J."/>
            <person name="Prado M."/>
            <person name="Sherman C."/>
            <person name="Li X."/>
            <person name="Tang J."/>
            <person name="Blankenship R."/>
            <person name="Zhao T."/>
            <person name="Touchman J."/>
            <person name="Sattley M."/>
        </authorList>
    </citation>
    <scope>NUCLEOTIDE SEQUENCE [LARGE SCALE GENOMIC DNA]</scope>
    <source>
        <strain evidence="2 3">ANT.BR</strain>
    </source>
</reference>
<keyword evidence="1" id="KW-1133">Transmembrane helix</keyword>
<dbReference type="EMBL" id="MSYM01000013">
    <property type="protein sequence ID" value="OLP06791.1"/>
    <property type="molecule type" value="Genomic_DNA"/>
</dbReference>
<keyword evidence="1" id="KW-0472">Membrane</keyword>